<accession>A0A9D1VC68</accession>
<evidence type="ECO:0000313" key="4">
    <source>
        <dbReference type="Proteomes" id="UP000823964"/>
    </source>
</evidence>
<reference evidence="3" key="2">
    <citation type="submission" date="2021-04" db="EMBL/GenBank/DDBJ databases">
        <authorList>
            <person name="Gilroy R."/>
        </authorList>
    </citation>
    <scope>NUCLEOTIDE SEQUENCE</scope>
    <source>
        <strain evidence="3">14975</strain>
    </source>
</reference>
<dbReference type="Proteomes" id="UP000823964">
    <property type="component" value="Unassembled WGS sequence"/>
</dbReference>
<evidence type="ECO:0000313" key="3">
    <source>
        <dbReference type="EMBL" id="HIX20277.1"/>
    </source>
</evidence>
<proteinExistence type="predicted"/>
<dbReference type="EMBL" id="DXFQ01000123">
    <property type="protein sequence ID" value="HIX20277.1"/>
    <property type="molecule type" value="Genomic_DNA"/>
</dbReference>
<dbReference type="AlphaFoldDB" id="A0A9D1VC68"/>
<protein>
    <submittedName>
        <fullName evidence="3">Uncharacterized protein</fullName>
    </submittedName>
</protein>
<organism evidence="3 4">
    <name type="scientific">Candidatus Akkermansia intestinigallinarum</name>
    <dbReference type="NCBI Taxonomy" id="2838431"/>
    <lineage>
        <taxon>Bacteria</taxon>
        <taxon>Pseudomonadati</taxon>
        <taxon>Verrucomicrobiota</taxon>
        <taxon>Verrucomicrobiia</taxon>
        <taxon>Verrucomicrobiales</taxon>
        <taxon>Akkermansiaceae</taxon>
        <taxon>Akkermansia</taxon>
    </lineage>
</organism>
<name>A0A9D1VC68_9BACT</name>
<reference evidence="3" key="1">
    <citation type="journal article" date="2021" name="PeerJ">
        <title>Extensive microbial diversity within the chicken gut microbiome revealed by metagenomics and culture.</title>
        <authorList>
            <person name="Gilroy R."/>
            <person name="Ravi A."/>
            <person name="Getino M."/>
            <person name="Pursley I."/>
            <person name="Horton D.L."/>
            <person name="Alikhan N.F."/>
            <person name="Baker D."/>
            <person name="Gharbi K."/>
            <person name="Hall N."/>
            <person name="Watson M."/>
            <person name="Adriaenssens E.M."/>
            <person name="Foster-Nyarko E."/>
            <person name="Jarju S."/>
            <person name="Secka A."/>
            <person name="Antonio M."/>
            <person name="Oren A."/>
            <person name="Chaudhuri R.R."/>
            <person name="La Ragione R."/>
            <person name="Hildebrand F."/>
            <person name="Pallen M.J."/>
        </authorList>
    </citation>
    <scope>NUCLEOTIDE SEQUENCE</scope>
    <source>
        <strain evidence="3">14975</strain>
    </source>
</reference>
<comment type="caution">
    <text evidence="3">The sequence shown here is derived from an EMBL/GenBank/DDBJ whole genome shotgun (WGS) entry which is preliminary data.</text>
</comment>
<evidence type="ECO:0000256" key="2">
    <source>
        <dbReference type="SAM" id="MobiDB-lite"/>
    </source>
</evidence>
<gene>
    <name evidence="3" type="ORF">H9862_06735</name>
</gene>
<keyword evidence="1" id="KW-0175">Coiled coil</keyword>
<sequence length="440" mass="48871">MNSLIIRSALIISASTLLLNSCGDDRSEKPDTAPGKSNTAAGSPAPAPETPAELSTETIAAWAAPILNLDSVAELSSIEPGPPDARGYRYCKLTYTIKENRYSKDFAPEELNSERQLINESANRAMRPESHYLMQIGAPAEYIKDEDRQAKPLPENLQQQLSSMTELAMPSVYTLRHESGSKLVIPIRFRAEQNGGEWQLSEFAFDGADLTRELDFSNTIPQSKLPENPNILTPEFIEARKAEIRAKADTFNRDIAALITERETAARASLVQREAAVEEEARRAAAQAAENQARADELRQACQKALAADTVYTGEWTRDKRFGQLSLHISEVSTHDDALQFFGEISDPKIPGSNVHIEGRCAYSRDEENRYTVRITIYDGFYDPNQPTAEVYDAKDGYMELKLDDNGKLSGTMSCVAWQDNPAKTFSINLSKETPGKKRK</sequence>
<feature type="region of interest" description="Disordered" evidence="2">
    <location>
        <begin position="23"/>
        <end position="54"/>
    </location>
</feature>
<evidence type="ECO:0000256" key="1">
    <source>
        <dbReference type="SAM" id="Coils"/>
    </source>
</evidence>
<feature type="coiled-coil region" evidence="1">
    <location>
        <begin position="281"/>
        <end position="308"/>
    </location>
</feature>